<evidence type="ECO:0000313" key="4">
    <source>
        <dbReference type="EMBL" id="KAK7948944.1"/>
    </source>
</evidence>
<feature type="compositionally biased region" description="Gly residues" evidence="2">
    <location>
        <begin position="217"/>
        <end position="226"/>
    </location>
</feature>
<organism evidence="4 5">
    <name type="scientific">Apiospora aurea</name>
    <dbReference type="NCBI Taxonomy" id="335848"/>
    <lineage>
        <taxon>Eukaryota</taxon>
        <taxon>Fungi</taxon>
        <taxon>Dikarya</taxon>
        <taxon>Ascomycota</taxon>
        <taxon>Pezizomycotina</taxon>
        <taxon>Sordariomycetes</taxon>
        <taxon>Xylariomycetidae</taxon>
        <taxon>Amphisphaeriales</taxon>
        <taxon>Apiosporaceae</taxon>
        <taxon>Apiospora</taxon>
    </lineage>
</organism>
<evidence type="ECO:0000256" key="1">
    <source>
        <dbReference type="ARBA" id="ARBA00025788"/>
    </source>
</evidence>
<dbReference type="RefSeq" id="XP_066698450.1">
    <property type="nucleotide sequence ID" value="XM_066846052.1"/>
</dbReference>
<dbReference type="InterPro" id="IPR008979">
    <property type="entry name" value="Galactose-bd-like_sf"/>
</dbReference>
<comment type="caution">
    <text evidence="4">The sequence shown here is derived from an EMBL/GenBank/DDBJ whole genome shotgun (WGS) entry which is preliminary data.</text>
</comment>
<dbReference type="InterPro" id="IPR045099">
    <property type="entry name" value="PITH1-like"/>
</dbReference>
<dbReference type="PANTHER" id="PTHR12175">
    <property type="entry name" value="AD039 HT014 THIOREDOXIN FAMILY TRP26"/>
    <property type="match status" value="1"/>
</dbReference>
<dbReference type="EMBL" id="JAQQWE010000006">
    <property type="protein sequence ID" value="KAK7948944.1"/>
    <property type="molecule type" value="Genomic_DNA"/>
</dbReference>
<dbReference type="PROSITE" id="PS51532">
    <property type="entry name" value="PITH"/>
    <property type="match status" value="1"/>
</dbReference>
<reference evidence="4 5" key="1">
    <citation type="submission" date="2023-01" db="EMBL/GenBank/DDBJ databases">
        <title>Analysis of 21 Apiospora genomes using comparative genomics revels a genus with tremendous synthesis potential of carbohydrate active enzymes and secondary metabolites.</title>
        <authorList>
            <person name="Sorensen T."/>
        </authorList>
    </citation>
    <scope>NUCLEOTIDE SEQUENCE [LARGE SCALE GENOMIC DNA]</scope>
    <source>
        <strain evidence="4 5">CBS 24483</strain>
    </source>
</reference>
<feature type="region of interest" description="Disordered" evidence="2">
    <location>
        <begin position="1"/>
        <end position="27"/>
    </location>
</feature>
<sequence length="226" mass="24718">MSHHCHDEHDHGGGGHDHGEHDHSDDITPALQHSLYQHINFDAVQTLNEEEPGSGQAVLKKTWAERLEPAPEVASDADEQVIVQVPFTGQVKLHSVLLRTSQSDSAPRTLKLFINRDDVDFDAASELQPTQTLELSQTSDVQELPVKRALFGKVTRLTLFFEDNFGDGDEEVTRFSYLGFKGEWMALGRAPSQILYEAAPNPNDHALKGTSSNAMGSGIGGRGPGV</sequence>
<dbReference type="InterPro" id="IPR037047">
    <property type="entry name" value="PITH_dom_sf"/>
</dbReference>
<feature type="region of interest" description="Disordered" evidence="2">
    <location>
        <begin position="207"/>
        <end position="226"/>
    </location>
</feature>
<dbReference type="Gene3D" id="2.60.120.470">
    <property type="entry name" value="PITH domain"/>
    <property type="match status" value="1"/>
</dbReference>
<evidence type="ECO:0000259" key="3">
    <source>
        <dbReference type="PROSITE" id="PS51532"/>
    </source>
</evidence>
<dbReference type="SUPFAM" id="SSF49785">
    <property type="entry name" value="Galactose-binding domain-like"/>
    <property type="match status" value="1"/>
</dbReference>
<dbReference type="PANTHER" id="PTHR12175:SF1">
    <property type="entry name" value="PITH DOMAIN-CONTAINING PROTEIN 1"/>
    <property type="match status" value="1"/>
</dbReference>
<protein>
    <recommendedName>
        <fullName evidence="3">PITH domain-containing protein</fullName>
    </recommendedName>
</protein>
<gene>
    <name evidence="4" type="ORF">PG986_009830</name>
</gene>
<proteinExistence type="inferred from homology"/>
<keyword evidence="5" id="KW-1185">Reference proteome</keyword>
<evidence type="ECO:0000256" key="2">
    <source>
        <dbReference type="SAM" id="MobiDB-lite"/>
    </source>
</evidence>
<name>A0ABR1Q957_9PEZI</name>
<dbReference type="InterPro" id="IPR010400">
    <property type="entry name" value="PITH_dom"/>
</dbReference>
<dbReference type="GeneID" id="92079114"/>
<dbReference type="Proteomes" id="UP001391051">
    <property type="component" value="Unassembled WGS sequence"/>
</dbReference>
<evidence type="ECO:0000313" key="5">
    <source>
        <dbReference type="Proteomes" id="UP001391051"/>
    </source>
</evidence>
<feature type="compositionally biased region" description="Basic and acidic residues" evidence="2">
    <location>
        <begin position="1"/>
        <end position="26"/>
    </location>
</feature>
<dbReference type="Pfam" id="PF06201">
    <property type="entry name" value="PITH"/>
    <property type="match status" value="1"/>
</dbReference>
<feature type="domain" description="PITH" evidence="3">
    <location>
        <begin position="24"/>
        <end position="200"/>
    </location>
</feature>
<comment type="similarity">
    <text evidence="1">Belongs to the PITHD1 family.</text>
</comment>
<accession>A0ABR1Q957</accession>